<keyword evidence="1" id="KW-0732">Signal</keyword>
<dbReference type="InterPro" id="IPR013519">
    <property type="entry name" value="Int_alpha_beta-p"/>
</dbReference>
<dbReference type="Gene3D" id="2.60.40.10">
    <property type="entry name" value="Immunoglobulins"/>
    <property type="match status" value="15"/>
</dbReference>
<keyword evidence="2" id="KW-0677">Repeat</keyword>
<dbReference type="Gene3D" id="2.130.10.130">
    <property type="entry name" value="Integrin alpha, N-terminal"/>
    <property type="match status" value="3"/>
</dbReference>
<feature type="domain" description="IPT/TIG" evidence="4">
    <location>
        <begin position="1326"/>
        <end position="1403"/>
    </location>
</feature>
<evidence type="ECO:0000256" key="1">
    <source>
        <dbReference type="ARBA" id="ARBA00022729"/>
    </source>
</evidence>
<feature type="domain" description="IPT/TIG" evidence="4">
    <location>
        <begin position="4"/>
        <end position="84"/>
    </location>
</feature>
<dbReference type="SMART" id="SM00429">
    <property type="entry name" value="IPT"/>
    <property type="match status" value="8"/>
</dbReference>
<feature type="domain" description="IPT/TIG" evidence="4">
    <location>
        <begin position="1566"/>
        <end position="1643"/>
    </location>
</feature>
<sequence>MLAQTSISAVIPRSASPGEVVTLQGNNFGTDNVVYFGAVKAAVVSTSSNNLTVMVPAGATYAPVSVLNTSTGLTGYSAQPFLPTYPGITGENALIKQVPGPGTYFSTGGGPSKMAVGDLDGDGKPDIVSANYYDGTVSVLRNTAVNGSINDNSFAPHIDIAAGDRYNTVNVALSDLNGDGKLDLVAININGGKLVVFENNSTIGNIVFTQKASYFNISYAVEIGDIDADGRPDILFAIGYGQLGILMNTITKGPITQGSFAGPYRITSSGSMNDLIQSIAVADLDGDGKQDVITVAPGLNGLSIIRNITTSGQPAFSAPIDIPTGNGPQFVVAGDIDGDQRPDLVVANTKGGTVSVFRNKATPGGLTAASFENKIDYVSGDGPNTIAIGDIDGDGKPDICVGNYNSSTVAVFKNKAVAGTLDQQSLTKHLINEFSYGLNVADINGDGHPELILASFGQNMVNVVQVQNLTGPPKVDSFRPDTASLGSTITLRGSGFAGVSSVQLGGKEATSFKILSDSIITAVVPATTSGGIQVTGPLGTGNATGFIYIPPPELSAFNPASAGEGDIITITGRYLSTVNQITIGDVPVTAFQVLADDKIQATVGKGASGTIVVTGLAANKASIAGFTFIPPPSLYRIIPKAAAAGDTIAIHGAFINTATSITLGGVNVLSFQVVNDTTIKAVVGNTVSGDVTLTTPRGSATLSGFKFIGIPVINRFYPVTGSFAATVTIKGDSFTGATGVTLGGVAASSFTVVSDSVITAVVGTGNAGKITVTTNRGIASVDGFGYVVAPVITNVSPLVAPVGATVVITGQHFDPVASNNVVYFGPVKAHVSSATANSLSVVVPSGASYRYVTVTTNGLTAISTKQFSTAFSNGGNITAASFSPRIDLPAPKEILYVSLADIDGDGLVDLISSGGGTQVEVCRNTSSGKNITFETPVTLQEDKFSIRNIQTGDIDGDGKLDIIVSVYGGGKICVFRNISTQGHIAFEPVVDVEVDSRASGVVVADFDNDGRVDIAVNSDLGYRVCVLRSISAPGYLAFIRSDFNAGNSPAKLAVGDLDGDGKPDLVQSNVSSSYLSVLLNKSKPGDIQFAHDITYDAGTWSDGVFVGDVDSDGRPEMLSANRGERTVSIYPNTTTDGKITFGTMMKMTAGERSEGVLMNDLNGDGKPEVVVYNRDGKSISLFENNSSPGNIALAAKVDLISGAMVYDIHSGDINGDGKQDIVMANAGWPVGSNLAVFLNLAGAAQAPVIDSITPGKGTAGTVVTIYGKHFTGATAVSFGSVPATALTVVSDTVMTATVGNGSTGEVVVTTPDGTISYKSFTYLQPVPEVSAFTPAGGIEGTDVTITGTGFTGATTVSFGGVPASVFTVVADTVITARVGKGATGNVVVMTGSGADTLGGFTYLAPSILSFSPAIYTPGQQVTITGINFNGATNVSFGGTPASSFVVVSDAIITAVPGNGTSGVVQVTTPNGIALLDGFIYRPLPAASPRIKAFDPQEGTSGTVVTIRGTGFSNTTSVSFGGTAAASFTILSDSIIHAVVGGGSTGLVRVVNAVGADTMGTFQVIKPPVIFSFNPVTAEQGATITIRGNNLKDVTAVSFGGVAAASWQIVSENEMVAVVGLGESGAVQVSTKGGTTALEGFIFKRPVPAPYIGDFLPKSAQTGISVKIYGNNFTDVTAVSFGDVPAASFQVASDSVINATIGNGATGAVSITTRTGKTAMPGFTFIQSPVMTGFYPAEGKTGTSITIRGHNFANVVQVSFGTSPALNFQVLSDSVITATVGEGASGNVKIVMNDRTLSLPGFVYLPVTPAIGKVWPPSGTEGTNVIIWGDNLGEVTAVYFGNMPATAFHIISDHEINAIVGAGETGPVSLRFKNGAPLSGPIFEYLPPAIFEFSPVEAMEGATVRIRGRGLSGATGVTFGGMPARTFNVMNDSTMIAIVGAGASGLVQVNKKDRQLILNGFTFIQPATPAPEENISVYPNPAIGAIWLEHPVSAGPANVQILDMMGNVVKTLTTGAGESKTQVNLTGLKMGYYTFVWRDGSRVSTKVFLVAQ</sequence>
<keyword evidence="6" id="KW-1185">Reference proteome</keyword>
<evidence type="ECO:0000313" key="6">
    <source>
        <dbReference type="Proteomes" id="UP000659124"/>
    </source>
</evidence>
<feature type="domain" description="IPT/TIG" evidence="4">
    <location>
        <begin position="1404"/>
        <end position="1481"/>
    </location>
</feature>
<organism evidence="5 6">
    <name type="scientific">Chitinophaga qingshengii</name>
    <dbReference type="NCBI Taxonomy" id="1569794"/>
    <lineage>
        <taxon>Bacteria</taxon>
        <taxon>Pseudomonadati</taxon>
        <taxon>Bacteroidota</taxon>
        <taxon>Chitinophagia</taxon>
        <taxon>Chitinophagales</taxon>
        <taxon>Chitinophagaceae</taxon>
        <taxon>Chitinophaga</taxon>
    </lineage>
</organism>
<accession>A0ABR7TPA2</accession>
<dbReference type="Pfam" id="PF18962">
    <property type="entry name" value="Por_Secre_tail"/>
    <property type="match status" value="1"/>
</dbReference>
<dbReference type="InterPro" id="IPR002909">
    <property type="entry name" value="IPT_dom"/>
</dbReference>
<dbReference type="EMBL" id="JACVFC010000002">
    <property type="protein sequence ID" value="MBC9931818.1"/>
    <property type="molecule type" value="Genomic_DNA"/>
</dbReference>
<dbReference type="NCBIfam" id="TIGR04183">
    <property type="entry name" value="Por_Secre_tail"/>
    <property type="match status" value="1"/>
</dbReference>
<dbReference type="Pfam" id="PF13517">
    <property type="entry name" value="FG-GAP_3"/>
    <property type="match status" value="6"/>
</dbReference>
<keyword evidence="3" id="KW-0325">Glycoprotein</keyword>
<dbReference type="PANTHER" id="PTHR46580">
    <property type="entry name" value="SENSOR KINASE-RELATED"/>
    <property type="match status" value="1"/>
</dbReference>
<protein>
    <submittedName>
        <fullName evidence="5">IPT/TIG domain-containing protein</fullName>
    </submittedName>
</protein>
<dbReference type="Pfam" id="PF01833">
    <property type="entry name" value="TIG"/>
    <property type="match status" value="13"/>
</dbReference>
<reference evidence="5 6" key="1">
    <citation type="submission" date="2020-09" db="EMBL/GenBank/DDBJ databases">
        <title>Genome sequences of type strains of Chitinophaga qingshengii and Chitinophaga varians.</title>
        <authorList>
            <person name="Kittiwongwattana C."/>
        </authorList>
    </citation>
    <scope>NUCLEOTIDE SEQUENCE [LARGE SCALE GENOMIC DNA]</scope>
    <source>
        <strain evidence="5 6">JCM 30026</strain>
    </source>
</reference>
<gene>
    <name evidence="5" type="ORF">ICL07_15640</name>
</gene>
<dbReference type="InterPro" id="IPR028994">
    <property type="entry name" value="Integrin_alpha_N"/>
</dbReference>
<dbReference type="RefSeq" id="WP_188088966.1">
    <property type="nucleotide sequence ID" value="NZ_JACVFC010000002.1"/>
</dbReference>
<dbReference type="InterPro" id="IPR026444">
    <property type="entry name" value="Secre_tail"/>
</dbReference>
<dbReference type="SUPFAM" id="SSF69318">
    <property type="entry name" value="Integrin alpha N-terminal domain"/>
    <property type="match status" value="3"/>
</dbReference>
<dbReference type="SMART" id="SM00191">
    <property type="entry name" value="Int_alpha"/>
    <property type="match status" value="6"/>
</dbReference>
<feature type="domain" description="IPT/TIG" evidence="4">
    <location>
        <begin position="1246"/>
        <end position="1323"/>
    </location>
</feature>
<dbReference type="InterPro" id="IPR013517">
    <property type="entry name" value="FG-GAP"/>
</dbReference>
<evidence type="ECO:0000313" key="5">
    <source>
        <dbReference type="EMBL" id="MBC9931818.1"/>
    </source>
</evidence>
<feature type="domain" description="IPT/TIG" evidence="4">
    <location>
        <begin position="472"/>
        <end position="549"/>
    </location>
</feature>
<comment type="caution">
    <text evidence="5">The sequence shown here is derived from an EMBL/GenBank/DDBJ whole genome shotgun (WGS) entry which is preliminary data.</text>
</comment>
<name>A0ABR7TPA2_9BACT</name>
<dbReference type="PANTHER" id="PTHR46580:SF4">
    <property type="entry name" value="ATP_GTP-BINDING PROTEIN"/>
    <property type="match status" value="1"/>
</dbReference>
<dbReference type="InterPro" id="IPR014756">
    <property type="entry name" value="Ig_E-set"/>
</dbReference>
<dbReference type="CDD" id="cd00603">
    <property type="entry name" value="IPT_PCSR"/>
    <property type="match status" value="1"/>
</dbReference>
<proteinExistence type="predicted"/>
<feature type="domain" description="IPT/TIG" evidence="4">
    <location>
        <begin position="551"/>
        <end position="629"/>
    </location>
</feature>
<dbReference type="SUPFAM" id="SSF81296">
    <property type="entry name" value="E set domains"/>
    <property type="match status" value="14"/>
</dbReference>
<dbReference type="CDD" id="cd00102">
    <property type="entry name" value="IPT"/>
    <property type="match status" value="4"/>
</dbReference>
<evidence type="ECO:0000256" key="3">
    <source>
        <dbReference type="ARBA" id="ARBA00023180"/>
    </source>
</evidence>
<dbReference type="Proteomes" id="UP000659124">
    <property type="component" value="Unassembled WGS sequence"/>
</dbReference>
<evidence type="ECO:0000259" key="4">
    <source>
        <dbReference type="SMART" id="SM00429"/>
    </source>
</evidence>
<feature type="domain" description="IPT/TIG" evidence="4">
    <location>
        <begin position="789"/>
        <end position="870"/>
    </location>
</feature>
<dbReference type="InterPro" id="IPR013783">
    <property type="entry name" value="Ig-like_fold"/>
</dbReference>
<evidence type="ECO:0000256" key="2">
    <source>
        <dbReference type="ARBA" id="ARBA00022737"/>
    </source>
</evidence>